<name>A0A0N0M130_9GAMM</name>
<organism evidence="2 3">
    <name type="scientific">Pseudoalteromonas porphyrae</name>
    <dbReference type="NCBI Taxonomy" id="187330"/>
    <lineage>
        <taxon>Bacteria</taxon>
        <taxon>Pseudomonadati</taxon>
        <taxon>Pseudomonadota</taxon>
        <taxon>Gammaproteobacteria</taxon>
        <taxon>Alteromonadales</taxon>
        <taxon>Pseudoalteromonadaceae</taxon>
        <taxon>Pseudoalteromonas</taxon>
    </lineage>
</organism>
<accession>A0A0N0M130</accession>
<feature type="domain" description="Mor transcription activator" evidence="1">
    <location>
        <begin position="49"/>
        <end position="133"/>
    </location>
</feature>
<proteinExistence type="predicted"/>
<sequence length="135" mass="15371">MSESTIDLRALPHGLRRIVKHLGVEKTIAVLTEQQGQMFYIPEKPTEDHEVVKVFGKALVQELINANVGSSYQIPMLHKVLMQIRNQQICQALDAKSSNIQQLVKQFKITRQQVSSIYSAYQDEQAHETQLNLSL</sequence>
<dbReference type="EMBL" id="LHPH01000006">
    <property type="protein sequence ID" value="KPH64139.1"/>
    <property type="molecule type" value="Genomic_DNA"/>
</dbReference>
<dbReference type="RefSeq" id="WP_054453601.1">
    <property type="nucleotide sequence ID" value="NZ_LHPH01000006.1"/>
</dbReference>
<dbReference type="InterPro" id="IPR009057">
    <property type="entry name" value="Homeodomain-like_sf"/>
</dbReference>
<evidence type="ECO:0000313" key="2">
    <source>
        <dbReference type="EMBL" id="KPH64139.1"/>
    </source>
</evidence>
<reference evidence="2 3" key="1">
    <citation type="submission" date="2015-08" db="EMBL/GenBank/DDBJ databases">
        <title>Draft Genome Sequence of Pseudoalteromonas porphyrae UCD-SED14.</title>
        <authorList>
            <person name="Coil D.A."/>
            <person name="Jospin G."/>
            <person name="Lee R.D."/>
            <person name="Eisen J.A."/>
        </authorList>
    </citation>
    <scope>NUCLEOTIDE SEQUENCE [LARGE SCALE GENOMIC DNA]</scope>
    <source>
        <strain evidence="2 3">UCD-SED14</strain>
    </source>
</reference>
<dbReference type="Pfam" id="PF08765">
    <property type="entry name" value="Mor"/>
    <property type="match status" value="1"/>
</dbReference>
<dbReference type="InterPro" id="IPR014875">
    <property type="entry name" value="Mor_transcription_activator"/>
</dbReference>
<dbReference type="AlphaFoldDB" id="A0A0N0M130"/>
<protein>
    <recommendedName>
        <fullName evidence="1">Mor transcription activator domain-containing protein</fullName>
    </recommendedName>
</protein>
<gene>
    <name evidence="2" type="ORF">ADS77_06940</name>
</gene>
<evidence type="ECO:0000259" key="1">
    <source>
        <dbReference type="Pfam" id="PF08765"/>
    </source>
</evidence>
<evidence type="ECO:0000313" key="3">
    <source>
        <dbReference type="Proteomes" id="UP000037848"/>
    </source>
</evidence>
<dbReference type="OrthoDB" id="6306993at2"/>
<dbReference type="Gene3D" id="1.10.10.60">
    <property type="entry name" value="Homeodomain-like"/>
    <property type="match status" value="1"/>
</dbReference>
<dbReference type="PATRIC" id="fig|187330.3.peg.3412"/>
<dbReference type="Proteomes" id="UP000037848">
    <property type="component" value="Unassembled WGS sequence"/>
</dbReference>
<dbReference type="SUPFAM" id="SSF46689">
    <property type="entry name" value="Homeodomain-like"/>
    <property type="match status" value="1"/>
</dbReference>
<comment type="caution">
    <text evidence="2">The sequence shown here is derived from an EMBL/GenBank/DDBJ whole genome shotgun (WGS) entry which is preliminary data.</text>
</comment>
<keyword evidence="3" id="KW-1185">Reference proteome</keyword>